<proteinExistence type="predicted"/>
<evidence type="ECO:0000256" key="1">
    <source>
        <dbReference type="SAM" id="MobiDB-lite"/>
    </source>
</evidence>
<accession>A0AAW0Q4A5</accession>
<dbReference type="EMBL" id="JAQQWP010000012">
    <property type="protein sequence ID" value="KAK8092871.1"/>
    <property type="molecule type" value="Genomic_DNA"/>
</dbReference>
<evidence type="ECO:0000313" key="4">
    <source>
        <dbReference type="Proteomes" id="UP001392437"/>
    </source>
</evidence>
<sequence>MQFITILHVFFLLGAVQGASVPTPTHLPCDEKCAAEYNKCMQASAHSTKAEIAWSGPLSPIFPFAADHIISSRSSSSSHDRSRERIGSDEIRRGQRGREAARDQHGWERDADVLGEEDADGAGDDDGGRGRRRDDGRRRRHGRDAPVAARAEVLLVPVAVRRVAGRHGRLHRHGPVQARGRDAARGGDAGGALGERGRAGGDDFDGAIGCEGG</sequence>
<dbReference type="Proteomes" id="UP001392437">
    <property type="component" value="Unassembled WGS sequence"/>
</dbReference>
<dbReference type="AlphaFoldDB" id="A0AAW0Q4A5"/>
<feature type="chain" id="PRO_5043631690" evidence="2">
    <location>
        <begin position="19"/>
        <end position="213"/>
    </location>
</feature>
<protein>
    <submittedName>
        <fullName evidence="3">Uncharacterized protein</fullName>
    </submittedName>
</protein>
<name>A0AAW0Q4A5_9PEZI</name>
<feature type="compositionally biased region" description="Basic and acidic residues" evidence="1">
    <location>
        <begin position="78"/>
        <end position="112"/>
    </location>
</feature>
<feature type="compositionally biased region" description="Basic and acidic residues" evidence="1">
    <location>
        <begin position="126"/>
        <end position="137"/>
    </location>
</feature>
<feature type="region of interest" description="Disordered" evidence="1">
    <location>
        <begin position="72"/>
        <end position="145"/>
    </location>
</feature>
<evidence type="ECO:0000313" key="3">
    <source>
        <dbReference type="EMBL" id="KAK8092871.1"/>
    </source>
</evidence>
<organism evidence="3 4">
    <name type="scientific">Apiospora kogelbergensis</name>
    <dbReference type="NCBI Taxonomy" id="1337665"/>
    <lineage>
        <taxon>Eukaryota</taxon>
        <taxon>Fungi</taxon>
        <taxon>Dikarya</taxon>
        <taxon>Ascomycota</taxon>
        <taxon>Pezizomycotina</taxon>
        <taxon>Sordariomycetes</taxon>
        <taxon>Xylariomycetidae</taxon>
        <taxon>Amphisphaeriales</taxon>
        <taxon>Apiosporaceae</taxon>
        <taxon>Apiospora</taxon>
    </lineage>
</organism>
<comment type="caution">
    <text evidence="3">The sequence shown here is derived from an EMBL/GenBank/DDBJ whole genome shotgun (WGS) entry which is preliminary data.</text>
</comment>
<reference evidence="3 4" key="1">
    <citation type="submission" date="2023-01" db="EMBL/GenBank/DDBJ databases">
        <title>Analysis of 21 Apiospora genomes using comparative genomics revels a genus with tremendous synthesis potential of carbohydrate active enzymes and secondary metabolites.</title>
        <authorList>
            <person name="Sorensen T."/>
        </authorList>
    </citation>
    <scope>NUCLEOTIDE SEQUENCE [LARGE SCALE GENOMIC DNA]</scope>
    <source>
        <strain evidence="3 4">CBS 117206</strain>
    </source>
</reference>
<evidence type="ECO:0000256" key="2">
    <source>
        <dbReference type="SAM" id="SignalP"/>
    </source>
</evidence>
<keyword evidence="2" id="KW-0732">Signal</keyword>
<keyword evidence="4" id="KW-1185">Reference proteome</keyword>
<gene>
    <name evidence="3" type="ORF">PG999_014458</name>
</gene>
<feature type="signal peptide" evidence="2">
    <location>
        <begin position="1"/>
        <end position="18"/>
    </location>
</feature>
<feature type="compositionally biased region" description="Acidic residues" evidence="1">
    <location>
        <begin position="113"/>
        <end position="125"/>
    </location>
</feature>
<feature type="region of interest" description="Disordered" evidence="1">
    <location>
        <begin position="167"/>
        <end position="213"/>
    </location>
</feature>